<protein>
    <recommendedName>
        <fullName evidence="9">Major facilitator superfamily (MFS) profile domain-containing protein</fullName>
    </recommendedName>
</protein>
<dbReference type="AlphaFoldDB" id="A0A0H5R6F6"/>
<reference evidence="10" key="1">
    <citation type="submission" date="2015-04" db="EMBL/GenBank/DDBJ databases">
        <title>The genome sequence of the plant pathogenic Rhizarian Plasmodiophora brassicae reveals insights in its biotrophic life cycle and the origin of chitin synthesis.</title>
        <authorList>
            <person name="Schwelm A."/>
            <person name="Fogelqvist J."/>
            <person name="Knaust A."/>
            <person name="Julke S."/>
            <person name="Lilja T."/>
            <person name="Dhandapani V."/>
            <person name="Bonilla-Rosso G."/>
            <person name="Karlsson M."/>
            <person name="Shevchenko A."/>
            <person name="Choi S.R."/>
            <person name="Kim H.G."/>
            <person name="Park J.Y."/>
            <person name="Lim Y.P."/>
            <person name="Ludwig-Muller J."/>
            <person name="Dixelius C."/>
        </authorList>
    </citation>
    <scope>NUCLEOTIDE SEQUENCE</scope>
    <source>
        <tissue evidence="10">Potato root galls</tissue>
    </source>
</reference>
<feature type="domain" description="Major facilitator superfamily (MFS) profile" evidence="9">
    <location>
        <begin position="47"/>
        <end position="462"/>
    </location>
</feature>
<name>A0A0H5R6F6_9EUKA</name>
<dbReference type="SUPFAM" id="SSF103473">
    <property type="entry name" value="MFS general substrate transporter"/>
    <property type="match status" value="1"/>
</dbReference>
<keyword evidence="7 8" id="KW-0472">Membrane</keyword>
<feature type="transmembrane region" description="Helical" evidence="8">
    <location>
        <begin position="138"/>
        <end position="156"/>
    </location>
</feature>
<keyword evidence="5 8" id="KW-0812">Transmembrane</keyword>
<evidence type="ECO:0000256" key="2">
    <source>
        <dbReference type="ARBA" id="ARBA00009598"/>
    </source>
</evidence>
<dbReference type="InterPro" id="IPR011701">
    <property type="entry name" value="MFS"/>
</dbReference>
<evidence type="ECO:0000256" key="5">
    <source>
        <dbReference type="ARBA" id="ARBA00022692"/>
    </source>
</evidence>
<keyword evidence="3" id="KW-0813">Transport</keyword>
<feature type="transmembrane region" description="Helical" evidence="8">
    <location>
        <begin position="339"/>
        <end position="359"/>
    </location>
</feature>
<dbReference type="PANTHER" id="PTHR43184:SF12">
    <property type="entry name" value="SUGAR PHOSPHATE EXCHANGER 3"/>
    <property type="match status" value="1"/>
</dbReference>
<feature type="transmembrane region" description="Helical" evidence="8">
    <location>
        <begin position="201"/>
        <end position="226"/>
    </location>
</feature>
<organism evidence="10">
    <name type="scientific">Spongospora subterranea</name>
    <dbReference type="NCBI Taxonomy" id="70186"/>
    <lineage>
        <taxon>Eukaryota</taxon>
        <taxon>Sar</taxon>
        <taxon>Rhizaria</taxon>
        <taxon>Endomyxa</taxon>
        <taxon>Phytomyxea</taxon>
        <taxon>Plasmodiophorida</taxon>
        <taxon>Plasmodiophoridae</taxon>
        <taxon>Spongospora</taxon>
    </lineage>
</organism>
<feature type="transmembrane region" description="Helical" evidence="8">
    <location>
        <begin position="439"/>
        <end position="458"/>
    </location>
</feature>
<dbReference type="InterPro" id="IPR000849">
    <property type="entry name" value="Sugar_P_transporter"/>
</dbReference>
<keyword evidence="4" id="KW-0762">Sugar transport</keyword>
<evidence type="ECO:0000256" key="7">
    <source>
        <dbReference type="ARBA" id="ARBA00023136"/>
    </source>
</evidence>
<dbReference type="PANTHER" id="PTHR43184">
    <property type="entry name" value="MAJOR FACILITATOR SUPERFAMILY TRANSPORTER 16, ISOFORM B"/>
    <property type="match status" value="1"/>
</dbReference>
<comment type="subcellular location">
    <subcellularLocation>
        <location evidence="1">Membrane</location>
        <topology evidence="1">Multi-pass membrane protein</topology>
    </subcellularLocation>
</comment>
<feature type="non-terminal residue" evidence="10">
    <location>
        <position position="1"/>
    </location>
</feature>
<dbReference type="PIRSF" id="PIRSF002808">
    <property type="entry name" value="Hexose_phosphate_transp"/>
    <property type="match status" value="1"/>
</dbReference>
<accession>A0A0H5R6F6</accession>
<evidence type="ECO:0000259" key="9">
    <source>
        <dbReference type="PROSITE" id="PS50850"/>
    </source>
</evidence>
<dbReference type="GO" id="GO:0022857">
    <property type="term" value="F:transmembrane transporter activity"/>
    <property type="evidence" value="ECO:0007669"/>
    <property type="project" value="InterPro"/>
</dbReference>
<feature type="transmembrane region" description="Helical" evidence="8">
    <location>
        <begin position="43"/>
        <end position="60"/>
    </location>
</feature>
<feature type="transmembrane region" description="Helical" evidence="8">
    <location>
        <begin position="112"/>
        <end position="132"/>
    </location>
</feature>
<feature type="transmembrane region" description="Helical" evidence="8">
    <location>
        <begin position="404"/>
        <end position="427"/>
    </location>
</feature>
<dbReference type="InterPro" id="IPR036259">
    <property type="entry name" value="MFS_trans_sf"/>
</dbReference>
<dbReference type="Gene3D" id="1.20.1250.20">
    <property type="entry name" value="MFS general substrate transporter like domains"/>
    <property type="match status" value="2"/>
</dbReference>
<feature type="transmembrane region" description="Helical" evidence="8">
    <location>
        <begin position="82"/>
        <end position="100"/>
    </location>
</feature>
<feature type="transmembrane region" description="Helical" evidence="8">
    <location>
        <begin position="365"/>
        <end position="392"/>
    </location>
</feature>
<dbReference type="EMBL" id="HACM01009288">
    <property type="protein sequence ID" value="CRZ09730.1"/>
    <property type="molecule type" value="Transcribed_RNA"/>
</dbReference>
<feature type="transmembrane region" description="Helical" evidence="8">
    <location>
        <begin position="274"/>
        <end position="294"/>
    </location>
</feature>
<evidence type="ECO:0000256" key="6">
    <source>
        <dbReference type="ARBA" id="ARBA00022989"/>
    </source>
</evidence>
<dbReference type="InterPro" id="IPR020846">
    <property type="entry name" value="MFS_dom"/>
</dbReference>
<evidence type="ECO:0000313" key="10">
    <source>
        <dbReference type="EMBL" id="CRZ09730.1"/>
    </source>
</evidence>
<evidence type="ECO:0000256" key="1">
    <source>
        <dbReference type="ARBA" id="ARBA00004141"/>
    </source>
</evidence>
<keyword evidence="6 8" id="KW-1133">Transmembrane helix</keyword>
<dbReference type="GO" id="GO:0005789">
    <property type="term" value="C:endoplasmic reticulum membrane"/>
    <property type="evidence" value="ECO:0007669"/>
    <property type="project" value="TreeGrafter"/>
</dbReference>
<dbReference type="Pfam" id="PF07690">
    <property type="entry name" value="MFS_1"/>
    <property type="match status" value="1"/>
</dbReference>
<evidence type="ECO:0000256" key="3">
    <source>
        <dbReference type="ARBA" id="ARBA00022448"/>
    </source>
</evidence>
<proteinExistence type="inferred from homology"/>
<comment type="similarity">
    <text evidence="2">Belongs to the major facilitator superfamily. Organophosphate:Pi antiporter (OPA) (TC 2.A.1.4) family.</text>
</comment>
<feature type="transmembrane region" description="Helical" evidence="8">
    <location>
        <begin position="314"/>
        <end position="332"/>
    </location>
</feature>
<evidence type="ECO:0000256" key="4">
    <source>
        <dbReference type="ARBA" id="ARBA00022597"/>
    </source>
</evidence>
<sequence>NGIAGTRPTADRGCLSSFYKWITRYSLSDRIGRRMVPVNVRRGQIICFVLTFFAYIALHAERKSYTNVKSAMLLDWNFTQDQLGMLDTAFMFAYAVGLYASGVVGDSTSPKIVMLTGLLFSTVLVMCLGLASNLSPRVPIYLVIMSINGLVQSTVWPNAVSIMASWFTGSSRGFILGIWSVNANVGNLVGGMFNSVAEDMGAGIAMTLLVPCVFTVFVVMAIAVFLKEEPDGPTSSFEDMAVDNETQSLCVNHESENKPKQGIGFFRALKIPGVIEYAIAYACIKNVNYSAMFWMSYYLNQQLGYSEAESSRLAIWYDVGCIVGGILIGIFSDQLRLRCLPCVVSMVLASITLCIFSEITKSDLVIAVMLTLNGLFINGPSALISSAISADLGGHPTLFKNQMAMATVAGIIDGTGSLGASIGQYAISAISEAFNWKVVFYMLAGSCLASCLLLVRLLRRDISYLIRTHFRSLTSIPNT</sequence>
<evidence type="ECO:0000256" key="8">
    <source>
        <dbReference type="SAM" id="Phobius"/>
    </source>
</evidence>
<dbReference type="PROSITE" id="PS50850">
    <property type="entry name" value="MFS"/>
    <property type="match status" value="1"/>
</dbReference>